<dbReference type="PANTHER" id="PTHR46116">
    <property type="entry name" value="(E3-INDEPENDENT) E2 UBIQUITIN-CONJUGATING ENZYME"/>
    <property type="match status" value="1"/>
</dbReference>
<evidence type="ECO:0000313" key="6">
    <source>
        <dbReference type="EMBL" id="PRW56785.1"/>
    </source>
</evidence>
<protein>
    <submittedName>
        <fullName evidence="6">Ubiquitin-conjugating enzyme E2</fullName>
    </submittedName>
</protein>
<feature type="compositionally biased region" description="Acidic residues" evidence="4">
    <location>
        <begin position="130"/>
        <end position="139"/>
    </location>
</feature>
<dbReference type="PROSITE" id="PS50127">
    <property type="entry name" value="UBC_2"/>
    <property type="match status" value="2"/>
</dbReference>
<evidence type="ECO:0000256" key="3">
    <source>
        <dbReference type="SAM" id="Coils"/>
    </source>
</evidence>
<keyword evidence="3" id="KW-0175">Coiled coil</keyword>
<dbReference type="Proteomes" id="UP000239899">
    <property type="component" value="Unassembled WGS sequence"/>
</dbReference>
<feature type="region of interest" description="Disordered" evidence="4">
    <location>
        <begin position="365"/>
        <end position="387"/>
    </location>
</feature>
<reference evidence="6 7" key="1">
    <citation type="journal article" date="2018" name="Plant J.">
        <title>Genome sequences of Chlorella sorokiniana UTEX 1602 and Micractinium conductrix SAG 241.80: implications to maltose excretion by a green alga.</title>
        <authorList>
            <person name="Arriola M.B."/>
            <person name="Velmurugan N."/>
            <person name="Zhang Y."/>
            <person name="Plunkett M.H."/>
            <person name="Hondzo H."/>
            <person name="Barney B.M."/>
        </authorList>
    </citation>
    <scope>NUCLEOTIDE SEQUENCE [LARGE SCALE GENOMIC DNA]</scope>
    <source>
        <strain evidence="7">UTEX 1602</strain>
    </source>
</reference>
<feature type="domain" description="UBC core" evidence="5">
    <location>
        <begin position="633"/>
        <end position="804"/>
    </location>
</feature>
<keyword evidence="7" id="KW-1185">Reference proteome</keyword>
<gene>
    <name evidence="6" type="ORF">C2E21_4416</name>
</gene>
<dbReference type="GO" id="GO:0016740">
    <property type="term" value="F:transferase activity"/>
    <property type="evidence" value="ECO:0007669"/>
    <property type="project" value="UniProtKB-KW"/>
</dbReference>
<dbReference type="CDD" id="cd23810">
    <property type="entry name" value="UBCc_BIRC6"/>
    <property type="match status" value="1"/>
</dbReference>
<evidence type="ECO:0000256" key="1">
    <source>
        <dbReference type="ARBA" id="ARBA00022679"/>
    </source>
</evidence>
<feature type="region of interest" description="Disordered" evidence="4">
    <location>
        <begin position="110"/>
        <end position="139"/>
    </location>
</feature>
<accession>A0A2P6TRV3</accession>
<dbReference type="Gene3D" id="3.10.110.10">
    <property type="entry name" value="Ubiquitin Conjugating Enzyme"/>
    <property type="match status" value="2"/>
</dbReference>
<dbReference type="SMART" id="SM00212">
    <property type="entry name" value="UBCc"/>
    <property type="match status" value="1"/>
</dbReference>
<proteinExistence type="predicted"/>
<dbReference type="Pfam" id="PF00179">
    <property type="entry name" value="UQ_con"/>
    <property type="match status" value="1"/>
</dbReference>
<feature type="coiled-coil region" evidence="3">
    <location>
        <begin position="141"/>
        <end position="171"/>
    </location>
</feature>
<organism evidence="6 7">
    <name type="scientific">Chlorella sorokiniana</name>
    <name type="common">Freshwater green alga</name>
    <dbReference type="NCBI Taxonomy" id="3076"/>
    <lineage>
        <taxon>Eukaryota</taxon>
        <taxon>Viridiplantae</taxon>
        <taxon>Chlorophyta</taxon>
        <taxon>core chlorophytes</taxon>
        <taxon>Trebouxiophyceae</taxon>
        <taxon>Chlorellales</taxon>
        <taxon>Chlorellaceae</taxon>
        <taxon>Chlorella clade</taxon>
        <taxon>Chlorella</taxon>
    </lineage>
</organism>
<dbReference type="CDD" id="cd23802">
    <property type="entry name" value="UBCc_UBE2Q"/>
    <property type="match status" value="1"/>
</dbReference>
<evidence type="ECO:0000256" key="2">
    <source>
        <dbReference type="ARBA" id="ARBA00022786"/>
    </source>
</evidence>
<evidence type="ECO:0000256" key="4">
    <source>
        <dbReference type="SAM" id="MobiDB-lite"/>
    </source>
</evidence>
<dbReference type="PANTHER" id="PTHR46116:SF39">
    <property type="entry name" value="BACULOVIRAL IAP REPEAT-CONTAINING PROTEIN 6"/>
    <property type="match status" value="1"/>
</dbReference>
<dbReference type="STRING" id="3076.A0A2P6TRV3"/>
<dbReference type="EMBL" id="LHPG02000008">
    <property type="protein sequence ID" value="PRW56785.1"/>
    <property type="molecule type" value="Genomic_DNA"/>
</dbReference>
<keyword evidence="2" id="KW-0833">Ubl conjugation pathway</keyword>
<keyword evidence="1" id="KW-0808">Transferase</keyword>
<dbReference type="SUPFAM" id="SSF54495">
    <property type="entry name" value="UBC-like"/>
    <property type="match status" value="2"/>
</dbReference>
<evidence type="ECO:0000259" key="5">
    <source>
        <dbReference type="PROSITE" id="PS50127"/>
    </source>
</evidence>
<name>A0A2P6TRV3_CHLSO</name>
<evidence type="ECO:0000313" key="7">
    <source>
        <dbReference type="Proteomes" id="UP000239899"/>
    </source>
</evidence>
<dbReference type="OrthoDB" id="47801at2759"/>
<dbReference type="AlphaFoldDB" id="A0A2P6TRV3"/>
<feature type="compositionally biased region" description="Acidic residues" evidence="4">
    <location>
        <begin position="110"/>
        <end position="122"/>
    </location>
</feature>
<dbReference type="InterPro" id="IPR016135">
    <property type="entry name" value="UBQ-conjugating_enzyme/RWD"/>
</dbReference>
<dbReference type="InterPro" id="IPR000608">
    <property type="entry name" value="UBC"/>
</dbReference>
<feature type="domain" description="UBC core" evidence="5">
    <location>
        <begin position="184"/>
        <end position="347"/>
    </location>
</feature>
<sequence>MALEAALRASAEAINELRESLDEQCLSEIAVEGSQASFAVRAEDGAETRFTATFSGSSLPAPCVLTVAGGAAARGLARANGRLAGGATLAKAVAGAGRAVGVDLDWTAEAEGDGAGSDEEMADAASRGDDSDEDGEDDELLREWSKRLVKVERVERGLEEQEAEAEAEGNLDALQQRQIFDSRAAFRRLANELEEIFKAQDFNMVAEAADEPDGLYRWHVTLGGFDPDSPLGKDMREAGRRFGSSSVQLQLVFKRPLHPFYPPSVQLASPRFQGPILSAVASHPVFSVKGWDPTRSAREALLLLKAFLEEHARVDFSSERNTSSSVAYLPVEVLLSKLEALTGTEAAAQSMQQYQEMYRMREAQAASGGAAGGQQQPASKKQKSTTTAWKAGVGYGHRGADSGAVWDAKKAEAVQAARDRELADVLDQLARELSTNLASTASAADRADCTSAVRNSCLAPYLIHQLSKASFQDMAGRHKYYRSLLQCAEALCCDATASLLSWHSADSMRTIASSIAGLEAQVTHFVRVYNQAHASAAAGSSGAEAAEDKQEIELANYLLAVAAKVAEAAPAADGAAAAGAGAGAAAANGEQELTLEEQYRLSLSQYRVRIVSGVSANHSFKDQARTEVMPPKLRARRVGRELASCESDLPVCASSSVFVVADETNSNLWKALITGPENTPYCGGCFLFDIYFPPDYPRVPPKVLIRTTGSGSVRFNPNLYAEGKVCLSLLGTWQGGRGESWSPDFSTVLQVLISIQSLILVDEPWYNEPGYEQHADDARSNAYSAALMPSTIKWAMLDHLQHTPEYFKEVIQQHFRLRGDYILENCRRWVTWCREKNQAGHARAVEQQLSALEGELRKLRQQQPAA</sequence>
<comment type="caution">
    <text evidence="6">The sequence shown here is derived from an EMBL/GenBank/DDBJ whole genome shotgun (WGS) entry which is preliminary data.</text>
</comment>